<proteinExistence type="predicted"/>
<evidence type="ECO:0000313" key="3">
    <source>
        <dbReference type="EMBL" id="TCT14914.1"/>
    </source>
</evidence>
<evidence type="ECO:0000313" key="4">
    <source>
        <dbReference type="Proteomes" id="UP000294902"/>
    </source>
</evidence>
<dbReference type="InterPro" id="IPR018649">
    <property type="entry name" value="SHOCT"/>
</dbReference>
<feature type="domain" description="SHOCT" evidence="2">
    <location>
        <begin position="102"/>
        <end position="122"/>
    </location>
</feature>
<gene>
    <name evidence="3" type="ORF">EDC18_10464</name>
</gene>
<dbReference type="Proteomes" id="UP000294902">
    <property type="component" value="Unassembled WGS sequence"/>
</dbReference>
<dbReference type="Pfam" id="PF09851">
    <property type="entry name" value="SHOCT"/>
    <property type="match status" value="1"/>
</dbReference>
<name>A0A4R3MLD2_9FIRM</name>
<protein>
    <recommendedName>
        <fullName evidence="2">SHOCT domain-containing protein</fullName>
    </recommendedName>
</protein>
<accession>A0A4R3MLD2</accession>
<evidence type="ECO:0000256" key="1">
    <source>
        <dbReference type="SAM" id="SignalP"/>
    </source>
</evidence>
<organism evidence="3 4">
    <name type="scientific">Natranaerovirga pectinivora</name>
    <dbReference type="NCBI Taxonomy" id="682400"/>
    <lineage>
        <taxon>Bacteria</taxon>
        <taxon>Bacillati</taxon>
        <taxon>Bacillota</taxon>
        <taxon>Clostridia</taxon>
        <taxon>Lachnospirales</taxon>
        <taxon>Natranaerovirgaceae</taxon>
        <taxon>Natranaerovirga</taxon>
    </lineage>
</organism>
<evidence type="ECO:0000259" key="2">
    <source>
        <dbReference type="Pfam" id="PF09851"/>
    </source>
</evidence>
<keyword evidence="4" id="KW-1185">Reference proteome</keyword>
<feature type="chain" id="PRO_5038443109" description="SHOCT domain-containing protein" evidence="1">
    <location>
        <begin position="25"/>
        <end position="131"/>
    </location>
</feature>
<comment type="caution">
    <text evidence="3">The sequence shown here is derived from an EMBL/GenBank/DDBJ whole genome shotgun (WGS) entry which is preliminary data.</text>
</comment>
<dbReference type="RefSeq" id="WP_132251755.1">
    <property type="nucleotide sequence ID" value="NZ_SMAL01000004.1"/>
</dbReference>
<keyword evidence="1" id="KW-0732">Signal</keyword>
<dbReference type="OrthoDB" id="9919620at2"/>
<dbReference type="AlphaFoldDB" id="A0A4R3MLD2"/>
<dbReference type="EMBL" id="SMAL01000004">
    <property type="protein sequence ID" value="TCT14914.1"/>
    <property type="molecule type" value="Genomic_DNA"/>
</dbReference>
<reference evidence="3 4" key="1">
    <citation type="submission" date="2019-03" db="EMBL/GenBank/DDBJ databases">
        <title>Genomic Encyclopedia of Type Strains, Phase IV (KMG-IV): sequencing the most valuable type-strain genomes for metagenomic binning, comparative biology and taxonomic classification.</title>
        <authorList>
            <person name="Goeker M."/>
        </authorList>
    </citation>
    <scope>NUCLEOTIDE SEQUENCE [LARGE SCALE GENOMIC DNA]</scope>
    <source>
        <strain evidence="3 4">DSM 24629</strain>
    </source>
</reference>
<sequence length="131" mass="14790">MFFKKGILSTGLSFAILLPSASLSHGHALSDHTVFFHSSAIVAEDEKTEFSPDIKEKAKDLKSKFKKGEITEDHYHEEMKKIKPKKCSHKRGSKLSAEDKAKLKALKAQLENGEITTQEFKKQFKGLQNKE</sequence>
<feature type="signal peptide" evidence="1">
    <location>
        <begin position="1"/>
        <end position="24"/>
    </location>
</feature>